<dbReference type="EMBL" id="CP128399">
    <property type="protein sequence ID" value="WJW67033.1"/>
    <property type="molecule type" value="Genomic_DNA"/>
</dbReference>
<reference evidence="2 4" key="1">
    <citation type="submission" date="2020-06" db="EMBL/GenBank/DDBJ databases">
        <title>Anoxygenic phototrophic Chloroflexota member uses a Type I reaction center.</title>
        <authorList>
            <person name="Tsuji J.M."/>
            <person name="Shaw N.A."/>
            <person name="Nagashima S."/>
            <person name="Venkiteswaran J."/>
            <person name="Schiff S.L."/>
            <person name="Hanada S."/>
            <person name="Tank M."/>
            <person name="Neufeld J.D."/>
        </authorList>
    </citation>
    <scope>NUCLEOTIDE SEQUENCE [LARGE SCALE GENOMIC DNA]</scope>
    <source>
        <strain evidence="2">L227-S17</strain>
    </source>
</reference>
<dbReference type="AlphaFoldDB" id="A0A8T7LW49"/>
<sequence length="142" mass="15607">MDEKHIIEVLKQVSLFSGMDKHHLGLISKIITVRQFEAGDTIVKQGDDGIGFYIVASGLVEIQKVIDGTPKKVAEIGEGEFFGELALFEETPRSATVIAAEPSTCYVITRWHFNGAIESNPTIAVHMLPVIAKRYTKAAHEV</sequence>
<dbReference type="EMBL" id="JACATZ010000001">
    <property type="protein sequence ID" value="NWJ45153.1"/>
    <property type="molecule type" value="Genomic_DNA"/>
</dbReference>
<dbReference type="InterPro" id="IPR018488">
    <property type="entry name" value="cNMP-bd_CS"/>
</dbReference>
<evidence type="ECO:0000313" key="2">
    <source>
        <dbReference type="EMBL" id="NWJ45153.1"/>
    </source>
</evidence>
<evidence type="ECO:0000313" key="3">
    <source>
        <dbReference type="EMBL" id="WJW67033.1"/>
    </source>
</evidence>
<dbReference type="PRINTS" id="PR00103">
    <property type="entry name" value="CAMPKINASE"/>
</dbReference>
<dbReference type="Gene3D" id="2.60.120.10">
    <property type="entry name" value="Jelly Rolls"/>
    <property type="match status" value="1"/>
</dbReference>
<evidence type="ECO:0000259" key="1">
    <source>
        <dbReference type="PROSITE" id="PS50042"/>
    </source>
</evidence>
<dbReference type="PROSITE" id="PS00888">
    <property type="entry name" value="CNMP_BINDING_1"/>
    <property type="match status" value="1"/>
</dbReference>
<name>A0A8T7LW49_9CHLR</name>
<dbReference type="PANTHER" id="PTHR23011:SF28">
    <property type="entry name" value="CYCLIC NUCLEOTIDE-BINDING DOMAIN CONTAINING PROTEIN"/>
    <property type="match status" value="1"/>
</dbReference>
<dbReference type="InterPro" id="IPR000595">
    <property type="entry name" value="cNMP-bd_dom"/>
</dbReference>
<organism evidence="2 4">
    <name type="scientific">Candidatus Chlorohelix allophototropha</name>
    <dbReference type="NCBI Taxonomy" id="3003348"/>
    <lineage>
        <taxon>Bacteria</taxon>
        <taxon>Bacillati</taxon>
        <taxon>Chloroflexota</taxon>
        <taxon>Chloroflexia</taxon>
        <taxon>Candidatus Chloroheliales</taxon>
        <taxon>Candidatus Chloroheliaceae</taxon>
        <taxon>Candidatus Chlorohelix</taxon>
    </lineage>
</organism>
<dbReference type="SMART" id="SM00100">
    <property type="entry name" value="cNMP"/>
    <property type="match status" value="1"/>
</dbReference>
<dbReference type="Proteomes" id="UP000521676">
    <property type="component" value="Unassembled WGS sequence"/>
</dbReference>
<dbReference type="PROSITE" id="PS50042">
    <property type="entry name" value="CNMP_BINDING_3"/>
    <property type="match status" value="1"/>
</dbReference>
<keyword evidence="5" id="KW-1185">Reference proteome</keyword>
<dbReference type="CDD" id="cd00038">
    <property type="entry name" value="CAP_ED"/>
    <property type="match status" value="1"/>
</dbReference>
<evidence type="ECO:0000313" key="5">
    <source>
        <dbReference type="Proteomes" id="UP001431572"/>
    </source>
</evidence>
<dbReference type="Pfam" id="PF00027">
    <property type="entry name" value="cNMP_binding"/>
    <property type="match status" value="1"/>
</dbReference>
<proteinExistence type="predicted"/>
<dbReference type="PROSITE" id="PS00889">
    <property type="entry name" value="CNMP_BINDING_2"/>
    <property type="match status" value="1"/>
</dbReference>
<dbReference type="Proteomes" id="UP001431572">
    <property type="component" value="Chromosome 1"/>
</dbReference>
<reference evidence="3" key="2">
    <citation type="journal article" date="2024" name="Nature">
        <title>Anoxygenic phototroph of the Chloroflexota uses a type I reaction centre.</title>
        <authorList>
            <person name="Tsuji J.M."/>
            <person name="Shaw N.A."/>
            <person name="Nagashima S."/>
            <person name="Venkiteswaran J.J."/>
            <person name="Schiff S.L."/>
            <person name="Watanabe T."/>
            <person name="Fukui M."/>
            <person name="Hanada S."/>
            <person name="Tank M."/>
            <person name="Neufeld J.D."/>
        </authorList>
    </citation>
    <scope>NUCLEOTIDE SEQUENCE</scope>
    <source>
        <strain evidence="3">L227-S17</strain>
    </source>
</reference>
<dbReference type="PANTHER" id="PTHR23011">
    <property type="entry name" value="CYCLIC NUCLEOTIDE-BINDING DOMAIN CONTAINING PROTEIN"/>
    <property type="match status" value="1"/>
</dbReference>
<dbReference type="RefSeq" id="WP_341468928.1">
    <property type="nucleotide sequence ID" value="NZ_CP128399.1"/>
</dbReference>
<gene>
    <name evidence="2" type="ORF">HXX08_04660</name>
    <name evidence="3" type="ORF">OZ401_000281</name>
</gene>
<accession>A0A8T7LW49</accession>
<dbReference type="InterPro" id="IPR018490">
    <property type="entry name" value="cNMP-bd_dom_sf"/>
</dbReference>
<feature type="domain" description="Cyclic nucleotide-binding" evidence="1">
    <location>
        <begin position="15"/>
        <end position="134"/>
    </location>
</feature>
<dbReference type="SUPFAM" id="SSF51206">
    <property type="entry name" value="cAMP-binding domain-like"/>
    <property type="match status" value="1"/>
</dbReference>
<protein>
    <submittedName>
        <fullName evidence="2">Cyclic nucleotide-binding domain-containing protein</fullName>
    </submittedName>
</protein>
<dbReference type="InterPro" id="IPR014710">
    <property type="entry name" value="RmlC-like_jellyroll"/>
</dbReference>
<evidence type="ECO:0000313" key="4">
    <source>
        <dbReference type="Proteomes" id="UP000521676"/>
    </source>
</evidence>